<accession>A0A5C6GFD9</accession>
<protein>
    <submittedName>
        <fullName evidence="2">Uncharacterized protein</fullName>
    </submittedName>
</protein>
<dbReference type="AlphaFoldDB" id="A0A5C6GFD9"/>
<comment type="caution">
    <text evidence="2">The sequence shown here is derived from an EMBL/GenBank/DDBJ whole genome shotgun (WGS) entry which is preliminary data.</text>
</comment>
<dbReference type="EMBL" id="SBHS01000005">
    <property type="protein sequence ID" value="TWU76149.1"/>
    <property type="molecule type" value="Genomic_DNA"/>
</dbReference>
<dbReference type="Proteomes" id="UP000317257">
    <property type="component" value="Unassembled WGS sequence"/>
</dbReference>
<reference evidence="3" key="1">
    <citation type="submission" date="2018-12" db="EMBL/GenBank/DDBJ databases">
        <title>The complete genome of Metarhizium rileyi, a key fungal pathogen of Lepidoptera.</title>
        <authorList>
            <person name="Binneck E."/>
            <person name="Lastra C.C.L."/>
            <person name="Sosa-Gomez D.R."/>
        </authorList>
    </citation>
    <scope>NUCLEOTIDE SEQUENCE [LARGE SCALE GENOMIC DNA]</scope>
    <source>
        <strain evidence="3">Cep018-CH2</strain>
    </source>
</reference>
<sequence length="149" mass="16617">MKFAITAVLCSAASAAILPTPNSNLLLPWKEADIYTVMQKNPLEMYTLPEAISGTWLYCQGFNNPSGLRPDGPYKDAQDCLDKHEKKPWLQPDPAFGPCDKRSHYIEEACGTDVYCKQHDVQDDLPVPALFDNSAECFNFYSQPPVSKA</sequence>
<evidence type="ECO:0000256" key="1">
    <source>
        <dbReference type="SAM" id="SignalP"/>
    </source>
</evidence>
<keyword evidence="1" id="KW-0732">Signal</keyword>
<gene>
    <name evidence="2" type="ORF">ED733_001160</name>
</gene>
<evidence type="ECO:0000313" key="2">
    <source>
        <dbReference type="EMBL" id="TWU76149.1"/>
    </source>
</evidence>
<feature type="chain" id="PRO_5022980181" evidence="1">
    <location>
        <begin position="16"/>
        <end position="149"/>
    </location>
</feature>
<name>A0A5C6GFD9_METRR</name>
<evidence type="ECO:0000313" key="3">
    <source>
        <dbReference type="Proteomes" id="UP000317257"/>
    </source>
</evidence>
<organism evidence="2 3">
    <name type="scientific">Metarhizium rileyi (strain RCEF 4871)</name>
    <name type="common">Nomuraea rileyi</name>
    <dbReference type="NCBI Taxonomy" id="1649241"/>
    <lineage>
        <taxon>Eukaryota</taxon>
        <taxon>Fungi</taxon>
        <taxon>Dikarya</taxon>
        <taxon>Ascomycota</taxon>
        <taxon>Pezizomycotina</taxon>
        <taxon>Sordariomycetes</taxon>
        <taxon>Hypocreomycetidae</taxon>
        <taxon>Hypocreales</taxon>
        <taxon>Clavicipitaceae</taxon>
        <taxon>Metarhizium</taxon>
    </lineage>
</organism>
<feature type="signal peptide" evidence="1">
    <location>
        <begin position="1"/>
        <end position="15"/>
    </location>
</feature>
<proteinExistence type="predicted"/>